<dbReference type="PANTHER" id="PTHR31362:SF0">
    <property type="entry name" value="EXOSTOSIN DOMAIN-CONTAINING PROTEIN-RELATED"/>
    <property type="match status" value="1"/>
</dbReference>
<dbReference type="EMBL" id="CP011232">
    <property type="protein sequence ID" value="AKI96632.1"/>
    <property type="molecule type" value="Genomic_DNA"/>
</dbReference>
<dbReference type="PATRIC" id="fig|1330330.3.peg.197"/>
<organism evidence="1 2">
    <name type="scientific">Kosmotoga pacifica</name>
    <dbReference type="NCBI Taxonomy" id="1330330"/>
    <lineage>
        <taxon>Bacteria</taxon>
        <taxon>Thermotogati</taxon>
        <taxon>Thermotogota</taxon>
        <taxon>Thermotogae</taxon>
        <taxon>Kosmotogales</taxon>
        <taxon>Kosmotogaceae</taxon>
        <taxon>Kosmotoga</taxon>
    </lineage>
</organism>
<proteinExistence type="predicted"/>
<evidence type="ECO:0008006" key="3">
    <source>
        <dbReference type="Google" id="ProtNLM"/>
    </source>
</evidence>
<gene>
    <name evidence="1" type="ORF">IX53_01005</name>
</gene>
<protein>
    <recommendedName>
        <fullName evidence="3">DUF288 domain-containing protein</fullName>
    </recommendedName>
</protein>
<dbReference type="AlphaFoldDB" id="A0A0G2Z503"/>
<dbReference type="RefSeq" id="WP_047753767.1">
    <property type="nucleotide sequence ID" value="NZ_CP011232.1"/>
</dbReference>
<evidence type="ECO:0000313" key="2">
    <source>
        <dbReference type="Proteomes" id="UP000035159"/>
    </source>
</evidence>
<dbReference type="Pfam" id="PF03385">
    <property type="entry name" value="STELLO"/>
    <property type="match status" value="1"/>
</dbReference>
<accession>A0A0G2Z503</accession>
<reference evidence="1 2" key="1">
    <citation type="submission" date="2015-04" db="EMBL/GenBank/DDBJ databases">
        <title>Complete Genome Sequence of Kosmotoga pacifica SLHLJ1.</title>
        <authorList>
            <person name="Jiang L.J."/>
            <person name="Shao Z.Z."/>
            <person name="Jebbar M."/>
        </authorList>
    </citation>
    <scope>NUCLEOTIDE SEQUENCE [LARGE SCALE GENOMIC DNA]</scope>
    <source>
        <strain evidence="1 2">SLHLJ1</strain>
    </source>
</reference>
<keyword evidence="2" id="KW-1185">Reference proteome</keyword>
<dbReference type="PANTHER" id="PTHR31362">
    <property type="entry name" value="GLYCOSYLTRANSFERASE STELLO1-RELATED"/>
    <property type="match status" value="1"/>
</dbReference>
<dbReference type="Proteomes" id="UP000035159">
    <property type="component" value="Chromosome"/>
</dbReference>
<dbReference type="OrthoDB" id="446056at2"/>
<dbReference type="KEGG" id="kpf:IX53_01005"/>
<name>A0A0G2Z503_9BACT</name>
<dbReference type="InterPro" id="IPR005049">
    <property type="entry name" value="STL-like"/>
</dbReference>
<sequence>MNQYIVITTIFPPSEAIKTFASTKAKVIVIGDTKTPNDWNFDGVDYYSPNRQKQLGLNILKRLPWNHYSRKMIGYLVAMKAGASIIIDTDDDNIPYPNYCFPEFEGRFLTVCETGFKNVYSYFTEKSVWPRGFDLELITSPTSKIEKADLKIEKHKIGVWQGLADNDPDVDAIYRLTNNSKIIFKKEPPIVLKSGSICPFNSQNTAFRAELFPLLYLPAYVSFRFTDILRGFVAQPIMWTKGYTLGFCQATVYQERNVHNYLKDFESEIPVYLNAGKIVEIVSKGISSSKTINDNLLSAYEKLYKEKIVPIEELELLELWLRDVSEI</sequence>
<evidence type="ECO:0000313" key="1">
    <source>
        <dbReference type="EMBL" id="AKI96632.1"/>
    </source>
</evidence>